<dbReference type="GO" id="GO:0007399">
    <property type="term" value="P:nervous system development"/>
    <property type="evidence" value="ECO:0007669"/>
    <property type="project" value="UniProtKB-ARBA"/>
</dbReference>
<evidence type="ECO:0000256" key="1">
    <source>
        <dbReference type="ARBA" id="ARBA00004479"/>
    </source>
</evidence>
<evidence type="ECO:0000256" key="7">
    <source>
        <dbReference type="ARBA" id="ARBA00022692"/>
    </source>
</evidence>
<evidence type="ECO:0000256" key="13">
    <source>
        <dbReference type="ARBA" id="ARBA00023136"/>
    </source>
</evidence>
<protein>
    <recommendedName>
        <fullName evidence="17">EGF-like domain-containing protein</fullName>
    </recommendedName>
</protein>
<keyword evidence="19" id="KW-1185">Reference proteome</keyword>
<feature type="domain" description="EGF-like" evidence="17">
    <location>
        <begin position="107"/>
        <end position="143"/>
    </location>
</feature>
<dbReference type="PRINTS" id="PR00010">
    <property type="entry name" value="EGFBLOOD"/>
</dbReference>
<keyword evidence="8" id="KW-0732">Signal</keyword>
<dbReference type="FunFam" id="2.10.25.10:FF:000146">
    <property type="entry name" value="Putative neurogenic locus notch"/>
    <property type="match status" value="1"/>
</dbReference>
<keyword evidence="11" id="KW-0914">Notch signaling pathway</keyword>
<evidence type="ECO:0000256" key="12">
    <source>
        <dbReference type="ARBA" id="ARBA00022989"/>
    </source>
</evidence>
<keyword evidence="14 16" id="KW-1015">Disulfide bond</keyword>
<evidence type="ECO:0000256" key="3">
    <source>
        <dbReference type="ARBA" id="ARBA00022473"/>
    </source>
</evidence>
<feature type="disulfide bond" evidence="16">
    <location>
        <begin position="57"/>
        <end position="66"/>
    </location>
</feature>
<evidence type="ECO:0000256" key="4">
    <source>
        <dbReference type="ARBA" id="ARBA00022525"/>
    </source>
</evidence>
<dbReference type="GO" id="GO:0030154">
    <property type="term" value="P:cell differentiation"/>
    <property type="evidence" value="ECO:0007669"/>
    <property type="project" value="UniProtKB-KW"/>
</dbReference>
<reference evidence="18" key="2">
    <citation type="submission" date="2025-08" db="UniProtKB">
        <authorList>
            <consortium name="Ensembl"/>
        </authorList>
    </citation>
    <scope>IDENTIFICATION</scope>
</reference>
<dbReference type="PROSITE" id="PS01187">
    <property type="entry name" value="EGF_CA"/>
    <property type="match status" value="4"/>
</dbReference>
<reference evidence="18" key="1">
    <citation type="submission" date="2009-12" db="EMBL/GenBank/DDBJ databases">
        <title>The Genome Sequence of Anolis carolinensis (Green Anole Lizard).</title>
        <authorList>
            <consortium name="The Genome Sequencing Platform"/>
            <person name="Di Palma F."/>
            <person name="Alfoldi J."/>
            <person name="Heiman D."/>
            <person name="Young S."/>
            <person name="Grabherr M."/>
            <person name="Johnson J."/>
            <person name="Lander E.S."/>
            <person name="Lindblad-Toh K."/>
        </authorList>
    </citation>
    <scope>NUCLEOTIDE SEQUENCE [LARGE SCALE GENOMIC DNA]</scope>
    <source>
        <strain evidence="18">JBL SC #1</strain>
    </source>
</reference>
<dbReference type="GeneTree" id="ENSGT00940000157157"/>
<dbReference type="InterPro" id="IPR018097">
    <property type="entry name" value="EGF_Ca-bd_CS"/>
</dbReference>
<feature type="domain" description="EGF-like" evidence="17">
    <location>
        <begin position="220"/>
        <end position="254"/>
    </location>
</feature>
<keyword evidence="4" id="KW-0964">Secreted</keyword>
<dbReference type="SUPFAM" id="SSF57184">
    <property type="entry name" value="Growth factor receptor domain"/>
    <property type="match status" value="1"/>
</dbReference>
<feature type="domain" description="EGF-like" evidence="17">
    <location>
        <begin position="28"/>
        <end position="67"/>
    </location>
</feature>
<dbReference type="InterPro" id="IPR000152">
    <property type="entry name" value="EGF-type_Asp/Asn_hydroxyl_site"/>
</dbReference>
<evidence type="ECO:0000259" key="17">
    <source>
        <dbReference type="PROSITE" id="PS50026"/>
    </source>
</evidence>
<dbReference type="GO" id="GO:0005509">
    <property type="term" value="F:calcium ion binding"/>
    <property type="evidence" value="ECO:0007669"/>
    <property type="project" value="InterPro"/>
</dbReference>
<accession>A0A803THD6</accession>
<feature type="disulfide bond" evidence="16">
    <location>
        <begin position="327"/>
        <end position="336"/>
    </location>
</feature>
<dbReference type="FunFam" id="2.10.25.10:FF:000253">
    <property type="entry name" value="Neurogenic locus notch protein 1"/>
    <property type="match status" value="1"/>
</dbReference>
<keyword evidence="10" id="KW-0221">Differentiation</keyword>
<keyword evidence="6 16" id="KW-0245">EGF-like domain</keyword>
<dbReference type="PANTHER" id="PTHR12916">
    <property type="entry name" value="CYTOCHROME C OXIDASE POLYPEPTIDE VIC-2"/>
    <property type="match status" value="1"/>
</dbReference>
<feature type="disulfide bond" evidence="16">
    <location>
        <begin position="95"/>
        <end position="104"/>
    </location>
</feature>
<evidence type="ECO:0000256" key="5">
    <source>
        <dbReference type="ARBA" id="ARBA00022530"/>
    </source>
</evidence>
<dbReference type="PROSITE" id="PS50026">
    <property type="entry name" value="EGF_3"/>
    <property type="match status" value="9"/>
</dbReference>
<evidence type="ECO:0000256" key="15">
    <source>
        <dbReference type="ARBA" id="ARBA00023180"/>
    </source>
</evidence>
<keyword evidence="7" id="KW-0812">Transmembrane</keyword>
<dbReference type="InterPro" id="IPR000742">
    <property type="entry name" value="EGF"/>
</dbReference>
<dbReference type="SMART" id="SM00179">
    <property type="entry name" value="EGF_CA"/>
    <property type="match status" value="9"/>
</dbReference>
<evidence type="ECO:0000256" key="2">
    <source>
        <dbReference type="ARBA" id="ARBA00004498"/>
    </source>
</evidence>
<dbReference type="PROSITE" id="PS01186">
    <property type="entry name" value="EGF_2"/>
    <property type="match status" value="6"/>
</dbReference>
<dbReference type="FunFam" id="2.10.25.10:FF:000143">
    <property type="entry name" value="Protein crumbs 1"/>
    <property type="match status" value="1"/>
</dbReference>
<dbReference type="InterPro" id="IPR009030">
    <property type="entry name" value="Growth_fac_rcpt_cys_sf"/>
</dbReference>
<feature type="domain" description="EGF-like" evidence="17">
    <location>
        <begin position="145"/>
        <end position="180"/>
    </location>
</feature>
<keyword evidence="3" id="KW-0217">Developmental protein</keyword>
<feature type="domain" description="EGF-like" evidence="17">
    <location>
        <begin position="339"/>
        <end position="374"/>
    </location>
</feature>
<dbReference type="Ensembl" id="ENSACAT00000054080.1">
    <property type="protein sequence ID" value="ENSACAP00000034626.1"/>
    <property type="gene ID" value="ENSACAG00000011132.4"/>
</dbReference>
<feature type="domain" description="EGF-like" evidence="17">
    <location>
        <begin position="69"/>
        <end position="105"/>
    </location>
</feature>
<feature type="domain" description="EGF-like" evidence="17">
    <location>
        <begin position="404"/>
        <end position="440"/>
    </location>
</feature>
<dbReference type="InterPro" id="IPR013032">
    <property type="entry name" value="EGF-like_CS"/>
</dbReference>
<dbReference type="Gene3D" id="2.10.25.10">
    <property type="entry name" value="Laminin"/>
    <property type="match status" value="9"/>
</dbReference>
<dbReference type="Pfam" id="PF00008">
    <property type="entry name" value="EGF"/>
    <property type="match status" value="7"/>
</dbReference>
<evidence type="ECO:0000256" key="9">
    <source>
        <dbReference type="ARBA" id="ARBA00022737"/>
    </source>
</evidence>
<keyword evidence="12" id="KW-1133">Transmembrane helix</keyword>
<dbReference type="SMART" id="SM00181">
    <property type="entry name" value="EGF"/>
    <property type="match status" value="9"/>
</dbReference>
<feature type="disulfide bond" evidence="16">
    <location>
        <begin position="208"/>
        <end position="217"/>
    </location>
</feature>
<sequence length="474" mass="50396">WPSSSAPHRACSPDPSSFYFGFVNQAHLNAFCLSSGPDPCHNGGSCSDGVDSFFCDCLAGFQGQKCEEDIDECSSNPCKNGANCTDCVNSYTCTCPSGFSGIHCEHNTPDCTESSCFNGGTCVDGINTFTCVCPPGFTGIYCEHDINECDSKPCFNGGTCQDSYGTYKCTCPQGYTGYCEEQVDECSPNPCQNRATCTDYLGGYSCECVAGYHGVNCSEEINECLSHPCQNGGTCIDLINTYKCSCPRGTQVCHLGSVSHGPCSGLPQDSQATMAPFSKACLSSSAGVHCEINVDDCSPSSGPDTLTPKCFNNGKCLDRVGGYSCLCLPGFVGERCEGDVNECLSNPCDMRGTQNCVQRINDYECECRPGYTGESHGTLSHLRLIDYLLWCCSQGLDGATCENDLRSCGALRCLNGGTCVSTQKSSKCLCRPGFTGPECEFPSSSPCHSSPCYNQGTCQFAKEPRSIGTALVGR</sequence>
<evidence type="ECO:0000256" key="6">
    <source>
        <dbReference type="ARBA" id="ARBA00022536"/>
    </source>
</evidence>
<proteinExistence type="predicted"/>
<feature type="domain" description="EGF-like" evidence="17">
    <location>
        <begin position="182"/>
        <end position="218"/>
    </location>
</feature>
<feature type="disulfide bond" evidence="16">
    <location>
        <begin position="348"/>
        <end position="365"/>
    </location>
</feature>
<feature type="domain" description="EGF-like" evidence="17">
    <location>
        <begin position="293"/>
        <end position="337"/>
    </location>
</feature>
<evidence type="ECO:0000256" key="10">
    <source>
        <dbReference type="ARBA" id="ARBA00022782"/>
    </source>
</evidence>
<reference evidence="18" key="3">
    <citation type="submission" date="2025-09" db="UniProtKB">
        <authorList>
            <consortium name="Ensembl"/>
        </authorList>
    </citation>
    <scope>IDENTIFICATION</scope>
</reference>
<dbReference type="SUPFAM" id="SSF57196">
    <property type="entry name" value="EGF/Laminin"/>
    <property type="match status" value="5"/>
</dbReference>
<organism evidence="18 19">
    <name type="scientific">Anolis carolinensis</name>
    <name type="common">Green anole</name>
    <name type="synonym">American chameleon</name>
    <dbReference type="NCBI Taxonomy" id="28377"/>
    <lineage>
        <taxon>Eukaryota</taxon>
        <taxon>Metazoa</taxon>
        <taxon>Chordata</taxon>
        <taxon>Craniata</taxon>
        <taxon>Vertebrata</taxon>
        <taxon>Euteleostomi</taxon>
        <taxon>Lepidosauria</taxon>
        <taxon>Squamata</taxon>
        <taxon>Bifurcata</taxon>
        <taxon>Unidentata</taxon>
        <taxon>Episquamata</taxon>
        <taxon>Toxicofera</taxon>
        <taxon>Iguania</taxon>
        <taxon>Dactyloidae</taxon>
        <taxon>Anolis</taxon>
    </lineage>
</organism>
<dbReference type="GO" id="GO:0007219">
    <property type="term" value="P:Notch signaling pathway"/>
    <property type="evidence" value="ECO:0007669"/>
    <property type="project" value="UniProtKB-KW"/>
</dbReference>
<dbReference type="Proteomes" id="UP000001646">
    <property type="component" value="Unplaced"/>
</dbReference>
<evidence type="ECO:0000256" key="11">
    <source>
        <dbReference type="ARBA" id="ARBA00022976"/>
    </source>
</evidence>
<comment type="subcellular location">
    <subcellularLocation>
        <location evidence="1">Membrane</location>
        <topology evidence="1">Single-pass type I membrane protein</topology>
    </subcellularLocation>
    <subcellularLocation>
        <location evidence="2">Secreted</location>
        <location evidence="2">Extracellular space</location>
        <location evidence="2">Extracellular matrix</location>
    </subcellularLocation>
</comment>
<name>A0A803THD6_ANOCA</name>
<keyword evidence="5" id="KW-0272">Extracellular matrix</keyword>
<keyword evidence="9" id="KW-0677">Repeat</keyword>
<dbReference type="Pfam" id="PF12661">
    <property type="entry name" value="hEGF"/>
    <property type="match status" value="2"/>
</dbReference>
<dbReference type="FunFam" id="2.10.25.10:FF:000045">
    <property type="entry name" value="Slit guidance ligand 2"/>
    <property type="match status" value="1"/>
</dbReference>
<dbReference type="GO" id="GO:0016020">
    <property type="term" value="C:membrane"/>
    <property type="evidence" value="ECO:0007669"/>
    <property type="project" value="UniProtKB-SubCell"/>
</dbReference>
<dbReference type="PROSITE" id="PS00022">
    <property type="entry name" value="EGF_1"/>
    <property type="match status" value="6"/>
</dbReference>
<feature type="disulfide bond" evidence="16">
    <location>
        <begin position="430"/>
        <end position="439"/>
    </location>
</feature>
<keyword evidence="15" id="KW-0325">Glycoprotein</keyword>
<evidence type="ECO:0000256" key="8">
    <source>
        <dbReference type="ARBA" id="ARBA00022729"/>
    </source>
</evidence>
<dbReference type="Bgee" id="ENSACAG00000011132">
    <property type="expression patterns" value="Expressed in embryonic post-anal tail and 10 other cell types or tissues"/>
</dbReference>
<evidence type="ECO:0000313" key="18">
    <source>
        <dbReference type="Ensembl" id="ENSACAP00000034626.1"/>
    </source>
</evidence>
<dbReference type="PANTHER" id="PTHR12916:SF9">
    <property type="entry name" value="NEUROGENIC LOCUS NOTCH HOMOLOG PROTEIN 1-RELATED"/>
    <property type="match status" value="1"/>
</dbReference>
<dbReference type="CDD" id="cd00054">
    <property type="entry name" value="EGF_CA"/>
    <property type="match status" value="9"/>
</dbReference>
<dbReference type="FunFam" id="2.10.25.10:FF:000080">
    <property type="entry name" value="Neurogenic locus notch 1"/>
    <property type="match status" value="1"/>
</dbReference>
<dbReference type="FunFam" id="2.10.25.10:FF:000004">
    <property type="entry name" value="Neurogenic locus notch 1"/>
    <property type="match status" value="3"/>
</dbReference>
<comment type="caution">
    <text evidence="16">Lacks conserved residue(s) required for the propagation of feature annotation.</text>
</comment>
<feature type="disulfide bond" evidence="16">
    <location>
        <begin position="133"/>
        <end position="142"/>
    </location>
</feature>
<evidence type="ECO:0000256" key="14">
    <source>
        <dbReference type="ARBA" id="ARBA00023157"/>
    </source>
</evidence>
<dbReference type="InterPro" id="IPR001881">
    <property type="entry name" value="EGF-like_Ca-bd_dom"/>
</dbReference>
<dbReference type="PROSITE" id="PS00010">
    <property type="entry name" value="ASX_HYDROXYL"/>
    <property type="match status" value="7"/>
</dbReference>
<evidence type="ECO:0000256" key="16">
    <source>
        <dbReference type="PROSITE-ProRule" id="PRU00076"/>
    </source>
</evidence>
<evidence type="ECO:0000313" key="19">
    <source>
        <dbReference type="Proteomes" id="UP000001646"/>
    </source>
</evidence>
<keyword evidence="13" id="KW-0472">Membrane</keyword>
<dbReference type="AlphaFoldDB" id="A0A803THD6"/>